<dbReference type="EMBL" id="JAUTXT010000062">
    <property type="protein sequence ID" value="KAK3670154.1"/>
    <property type="molecule type" value="Genomic_DNA"/>
</dbReference>
<reference evidence="2" key="1">
    <citation type="submission" date="2023-07" db="EMBL/GenBank/DDBJ databases">
        <title>Black Yeasts Isolated from many extreme environments.</title>
        <authorList>
            <person name="Coleine C."/>
            <person name="Stajich J.E."/>
            <person name="Selbmann L."/>
        </authorList>
    </citation>
    <scope>NUCLEOTIDE SEQUENCE</scope>
    <source>
        <strain evidence="2">CCFEE 5485</strain>
    </source>
</reference>
<sequence>MRSFQSSSMAYANCRRPAKTAKTGFLDLPDEVRHRIYGLAIYDHYRGVVFLPRALPRKVTPQTDLNILVEPTIDDGTLAAGIWSMSGVIEDGNGGYVKTVLALGLPWAEERGGVPCADCLILSLWVDPTPEGCDSECGCDCHELGNGSKELESDNTEDGEDSEDGIHVQPPAACLAGACSDEHCEHCAGFGLGASQNELAYVDEFDIDDEWQRQDHDEEEDLEHFDTEEQVGMLANKFSWRFDWQDYTRSLARFMKWIDVTVGDYAQFTSGLSLEGRHTVEEGIEFVANISFESSMSGPQVGIDTIGLALALPFSAKSCSSSATVRLQKLGTLFIQAMQCVSNNDPPLLTVADSDISAETTAKQKPLTSAKGLPRQISSGIDKETFPEEEDEVEVLFARAVRAVSEEL</sequence>
<gene>
    <name evidence="2" type="ORF">LTR78_010001</name>
</gene>
<protein>
    <submittedName>
        <fullName evidence="2">Uncharacterized protein</fullName>
    </submittedName>
</protein>
<evidence type="ECO:0000313" key="2">
    <source>
        <dbReference type="EMBL" id="KAK3670154.1"/>
    </source>
</evidence>
<dbReference type="AlphaFoldDB" id="A0AAE0TN08"/>
<accession>A0AAE0TN08</accession>
<evidence type="ECO:0000313" key="3">
    <source>
        <dbReference type="Proteomes" id="UP001274830"/>
    </source>
</evidence>
<dbReference type="Proteomes" id="UP001274830">
    <property type="component" value="Unassembled WGS sequence"/>
</dbReference>
<evidence type="ECO:0000256" key="1">
    <source>
        <dbReference type="SAM" id="MobiDB-lite"/>
    </source>
</evidence>
<organism evidence="2 3">
    <name type="scientific">Recurvomyces mirabilis</name>
    <dbReference type="NCBI Taxonomy" id="574656"/>
    <lineage>
        <taxon>Eukaryota</taxon>
        <taxon>Fungi</taxon>
        <taxon>Dikarya</taxon>
        <taxon>Ascomycota</taxon>
        <taxon>Pezizomycotina</taxon>
        <taxon>Dothideomycetes</taxon>
        <taxon>Dothideomycetidae</taxon>
        <taxon>Mycosphaerellales</taxon>
        <taxon>Teratosphaeriaceae</taxon>
        <taxon>Recurvomyces</taxon>
    </lineage>
</organism>
<keyword evidence="3" id="KW-1185">Reference proteome</keyword>
<name>A0AAE0TN08_9PEZI</name>
<proteinExistence type="predicted"/>
<feature type="region of interest" description="Disordered" evidence="1">
    <location>
        <begin position="360"/>
        <end position="386"/>
    </location>
</feature>
<comment type="caution">
    <text evidence="2">The sequence shown here is derived from an EMBL/GenBank/DDBJ whole genome shotgun (WGS) entry which is preliminary data.</text>
</comment>